<evidence type="ECO:0000313" key="5">
    <source>
        <dbReference type="Proteomes" id="UP000260793"/>
    </source>
</evidence>
<proteinExistence type="inferred from homology"/>
<dbReference type="GO" id="GO:0009432">
    <property type="term" value="P:SOS response"/>
    <property type="evidence" value="ECO:0007669"/>
    <property type="project" value="TreeGrafter"/>
</dbReference>
<dbReference type="HAMAP" id="MF_01113">
    <property type="entry name" value="DNApol_IV"/>
    <property type="match status" value="1"/>
</dbReference>
<feature type="binding site" evidence="2">
    <location>
        <position position="111"/>
    </location>
    <ligand>
        <name>Mg(2+)</name>
        <dbReference type="ChEBI" id="CHEBI:18420"/>
    </ligand>
</feature>
<comment type="subcellular location">
    <subcellularLocation>
        <location evidence="2">Cytoplasm</location>
    </subcellularLocation>
</comment>
<feature type="binding site" evidence="2">
    <location>
        <position position="9"/>
    </location>
    <ligand>
        <name>Mg(2+)</name>
        <dbReference type="ChEBI" id="CHEBI:18420"/>
    </ligand>
</feature>
<dbReference type="InterPro" id="IPR043502">
    <property type="entry name" value="DNA/RNA_pol_sf"/>
</dbReference>
<dbReference type="Pfam" id="PF00817">
    <property type="entry name" value="IMS"/>
    <property type="match status" value="1"/>
</dbReference>
<dbReference type="EMBL" id="QSQN01000016">
    <property type="protein sequence ID" value="RGK40080.1"/>
    <property type="molecule type" value="Genomic_DNA"/>
</dbReference>
<keyword evidence="2" id="KW-0479">Metal-binding</keyword>
<comment type="cofactor">
    <cofactor evidence="2">
        <name>Mg(2+)</name>
        <dbReference type="ChEBI" id="CHEBI:18420"/>
    </cofactor>
    <text evidence="2">Binds 2 magnesium ions per subunit.</text>
</comment>
<dbReference type="Gene3D" id="3.30.70.270">
    <property type="match status" value="1"/>
</dbReference>
<dbReference type="GO" id="GO:0006261">
    <property type="term" value="P:DNA-templated DNA replication"/>
    <property type="evidence" value="ECO:0007669"/>
    <property type="project" value="UniProtKB-UniRule"/>
</dbReference>
<feature type="domain" description="UmuC" evidence="3">
    <location>
        <begin position="5"/>
        <end position="193"/>
    </location>
</feature>
<evidence type="ECO:0000313" key="4">
    <source>
        <dbReference type="EMBL" id="RGK40080.1"/>
    </source>
</evidence>
<comment type="subunit">
    <text evidence="2">Monomer.</text>
</comment>
<dbReference type="InterPro" id="IPR036775">
    <property type="entry name" value="DNA_pol_Y-fam_lit_finger_sf"/>
</dbReference>
<keyword evidence="2" id="KW-0808">Transferase</keyword>
<comment type="catalytic activity">
    <reaction evidence="2">
        <text>DNA(n) + a 2'-deoxyribonucleoside 5'-triphosphate = DNA(n+1) + diphosphate</text>
        <dbReference type="Rhea" id="RHEA:22508"/>
        <dbReference type="Rhea" id="RHEA-COMP:17339"/>
        <dbReference type="Rhea" id="RHEA-COMP:17340"/>
        <dbReference type="ChEBI" id="CHEBI:33019"/>
        <dbReference type="ChEBI" id="CHEBI:61560"/>
        <dbReference type="ChEBI" id="CHEBI:173112"/>
        <dbReference type="EC" id="2.7.7.7"/>
    </reaction>
</comment>
<dbReference type="PANTHER" id="PTHR11076">
    <property type="entry name" value="DNA REPAIR POLYMERASE UMUC / TRANSFERASE FAMILY MEMBER"/>
    <property type="match status" value="1"/>
</dbReference>
<dbReference type="GO" id="GO:0000287">
    <property type="term" value="F:magnesium ion binding"/>
    <property type="evidence" value="ECO:0007669"/>
    <property type="project" value="UniProtKB-UniRule"/>
</dbReference>
<dbReference type="PANTHER" id="PTHR11076:SF33">
    <property type="entry name" value="DNA POLYMERASE KAPPA"/>
    <property type="match status" value="1"/>
</dbReference>
<gene>
    <name evidence="2" type="primary">dinB</name>
    <name evidence="4" type="ORF">DXD17_07190</name>
</gene>
<dbReference type="SUPFAM" id="SSF100879">
    <property type="entry name" value="Lesion bypass DNA polymerase (Y-family), little finger domain"/>
    <property type="match status" value="1"/>
</dbReference>
<feature type="site" description="Substrate discrimination" evidence="2">
    <location>
        <position position="14"/>
    </location>
</feature>
<dbReference type="InterPro" id="IPR017961">
    <property type="entry name" value="DNA_pol_Y-fam_little_finger"/>
</dbReference>
<feature type="active site" evidence="2">
    <location>
        <position position="112"/>
    </location>
</feature>
<reference evidence="4 5" key="1">
    <citation type="submission" date="2018-08" db="EMBL/GenBank/DDBJ databases">
        <title>A genome reference for cultivated species of the human gut microbiota.</title>
        <authorList>
            <person name="Zou Y."/>
            <person name="Xue W."/>
            <person name="Luo G."/>
        </authorList>
    </citation>
    <scope>NUCLEOTIDE SEQUENCE [LARGE SCALE GENOMIC DNA]</scope>
    <source>
        <strain evidence="4 5">TF11-7</strain>
    </source>
</reference>
<dbReference type="InterPro" id="IPR050116">
    <property type="entry name" value="DNA_polymerase-Y"/>
</dbReference>
<dbReference type="GO" id="GO:0006281">
    <property type="term" value="P:DNA repair"/>
    <property type="evidence" value="ECO:0007669"/>
    <property type="project" value="UniProtKB-UniRule"/>
</dbReference>
<comment type="similarity">
    <text evidence="1 2">Belongs to the DNA polymerase type-Y family.</text>
</comment>
<keyword evidence="2" id="KW-0234">DNA repair</keyword>
<dbReference type="CDD" id="cd03586">
    <property type="entry name" value="PolY_Pol_IV_kappa"/>
    <property type="match status" value="1"/>
</dbReference>
<dbReference type="InterPro" id="IPR022880">
    <property type="entry name" value="DNApol_IV"/>
</dbReference>
<keyword evidence="2" id="KW-0235">DNA replication</keyword>
<dbReference type="SUPFAM" id="SSF56672">
    <property type="entry name" value="DNA/RNA polymerases"/>
    <property type="match status" value="1"/>
</dbReference>
<keyword evidence="2" id="KW-0515">Mutator protein</keyword>
<dbReference type="RefSeq" id="WP_117688117.1">
    <property type="nucleotide sequence ID" value="NZ_QSQN01000016.1"/>
</dbReference>
<evidence type="ECO:0000256" key="2">
    <source>
        <dbReference type="HAMAP-Rule" id="MF_01113"/>
    </source>
</evidence>
<evidence type="ECO:0000256" key="1">
    <source>
        <dbReference type="ARBA" id="ARBA00010945"/>
    </source>
</evidence>
<keyword evidence="2" id="KW-0460">Magnesium</keyword>
<dbReference type="InterPro" id="IPR001126">
    <property type="entry name" value="UmuC"/>
</dbReference>
<dbReference type="Proteomes" id="UP000260793">
    <property type="component" value="Unassembled WGS sequence"/>
</dbReference>
<dbReference type="Gene3D" id="1.10.150.20">
    <property type="entry name" value="5' to 3' exonuclease, C-terminal subdomain"/>
    <property type="match status" value="1"/>
</dbReference>
<keyword evidence="2" id="KW-0963">Cytoplasm</keyword>
<keyword evidence="2" id="KW-0548">Nucleotidyltransferase</keyword>
<accession>A0A3E4LRF9</accession>
<dbReference type="AlphaFoldDB" id="A0A3E4LRF9"/>
<dbReference type="Gene3D" id="3.40.1170.60">
    <property type="match status" value="1"/>
</dbReference>
<dbReference type="GO" id="GO:0005829">
    <property type="term" value="C:cytosol"/>
    <property type="evidence" value="ECO:0007669"/>
    <property type="project" value="TreeGrafter"/>
</dbReference>
<dbReference type="Gene3D" id="3.30.1490.100">
    <property type="entry name" value="DNA polymerase, Y-family, little finger domain"/>
    <property type="match status" value="1"/>
</dbReference>
<protein>
    <recommendedName>
        <fullName evidence="2">DNA polymerase IV</fullName>
        <shortName evidence="2">Pol IV</shortName>
        <ecNumber evidence="2">2.7.7.7</ecNumber>
    </recommendedName>
</protein>
<dbReference type="GO" id="GO:0003684">
    <property type="term" value="F:damaged DNA binding"/>
    <property type="evidence" value="ECO:0007669"/>
    <property type="project" value="InterPro"/>
</dbReference>
<organism evidence="4 5">
    <name type="scientific">[Ruminococcus] lactaris</name>
    <dbReference type="NCBI Taxonomy" id="46228"/>
    <lineage>
        <taxon>Bacteria</taxon>
        <taxon>Bacillati</taxon>
        <taxon>Bacillota</taxon>
        <taxon>Clostridia</taxon>
        <taxon>Lachnospirales</taxon>
        <taxon>Lachnospiraceae</taxon>
        <taxon>Mediterraneibacter</taxon>
    </lineage>
</organism>
<dbReference type="GO" id="GO:0003887">
    <property type="term" value="F:DNA-directed DNA polymerase activity"/>
    <property type="evidence" value="ECO:0007669"/>
    <property type="project" value="UniProtKB-UniRule"/>
</dbReference>
<evidence type="ECO:0000259" key="3">
    <source>
        <dbReference type="PROSITE" id="PS50173"/>
    </source>
</evidence>
<dbReference type="PROSITE" id="PS50173">
    <property type="entry name" value="UMUC"/>
    <property type="match status" value="1"/>
</dbReference>
<dbReference type="EC" id="2.7.7.7" evidence="2"/>
<name>A0A3E4LRF9_9FIRM</name>
<comment type="caution">
    <text evidence="4">The sequence shown here is derived from an EMBL/GenBank/DDBJ whole genome shotgun (WGS) entry which is preliminary data.</text>
</comment>
<keyword evidence="2" id="KW-0239">DNA-directed DNA polymerase</keyword>
<keyword evidence="2" id="KW-0238">DNA-binding</keyword>
<dbReference type="Pfam" id="PF11799">
    <property type="entry name" value="IMS_C"/>
    <property type="match status" value="1"/>
</dbReference>
<dbReference type="GO" id="GO:0042276">
    <property type="term" value="P:error-prone translesion synthesis"/>
    <property type="evidence" value="ECO:0007669"/>
    <property type="project" value="TreeGrafter"/>
</dbReference>
<dbReference type="InterPro" id="IPR043128">
    <property type="entry name" value="Rev_trsase/Diguanyl_cyclase"/>
</dbReference>
<comment type="function">
    <text evidence="2">Poorly processive, error-prone DNA polymerase involved in untargeted mutagenesis. Copies undamaged DNA at stalled replication forks, which arise in vivo from mismatched or misaligned primer ends. These misaligned primers can be extended by PolIV. Exhibits no 3'-5' exonuclease (proofreading) activity. May be involved in translesional synthesis, in conjunction with the beta clamp from PolIII.</text>
</comment>
<sequence>MRKIIFHIDVNSAYLSWTAVEELKNGGKVDLRQVPAIIGGDQKSRHGVVLAKSPSAKKYGIRTGEPVVNAFRKCPNLIMRAPDHRMYHEKSRRLMEYLRTFTEKIEQVSVDECYMDFTEIAYRFPSPQEGAEWIREGVKRKFGFTVNIGISENKLLAKMASDFEKPDKTHTLFPDEIRQKMWPLPVSELYMAGRSSVEILKKLEINTIGDLAGAEEALIELHLKSHGRMLWEFANGIGDDQVQSVPDEAKGIGNSTTLAEDAVTYEEAEKVLKNLAESVGTRLKKAGKKAGMLSVEIRYFDFRNASHQMQLEKPSAQPEVLLEKAGKLFQELWSGEPVRLLGIRTSKLVEESAPEQLTLFDLKPPEEPDEKHKKLKAALEELNNRFGKDTVIKGTLYRPKKK</sequence>
<keyword evidence="2" id="KW-0227">DNA damage</keyword>